<reference evidence="1" key="1">
    <citation type="journal article" date="2014" name="Front. Microbiol.">
        <title>High frequency of phylogenetically diverse reductive dehalogenase-homologous genes in deep subseafloor sedimentary metagenomes.</title>
        <authorList>
            <person name="Kawai M."/>
            <person name="Futagami T."/>
            <person name="Toyoda A."/>
            <person name="Takaki Y."/>
            <person name="Nishi S."/>
            <person name="Hori S."/>
            <person name="Arai W."/>
            <person name="Tsubouchi T."/>
            <person name="Morono Y."/>
            <person name="Uchiyama I."/>
            <person name="Ito T."/>
            <person name="Fujiyama A."/>
            <person name="Inagaki F."/>
            <person name="Takami H."/>
        </authorList>
    </citation>
    <scope>NUCLEOTIDE SEQUENCE</scope>
    <source>
        <strain evidence="1">Expedition CK06-06</strain>
    </source>
</reference>
<comment type="caution">
    <text evidence="1">The sequence shown here is derived from an EMBL/GenBank/DDBJ whole genome shotgun (WGS) entry which is preliminary data.</text>
</comment>
<gene>
    <name evidence="1" type="ORF">S01H1_09840</name>
</gene>
<organism evidence="1">
    <name type="scientific">marine sediment metagenome</name>
    <dbReference type="NCBI Taxonomy" id="412755"/>
    <lineage>
        <taxon>unclassified sequences</taxon>
        <taxon>metagenomes</taxon>
        <taxon>ecological metagenomes</taxon>
    </lineage>
</organism>
<dbReference type="EMBL" id="BARS01005026">
    <property type="protein sequence ID" value="GAF67875.1"/>
    <property type="molecule type" value="Genomic_DNA"/>
</dbReference>
<accession>X0SVN1</accession>
<proteinExistence type="predicted"/>
<evidence type="ECO:0000313" key="1">
    <source>
        <dbReference type="EMBL" id="GAF67875.1"/>
    </source>
</evidence>
<protein>
    <submittedName>
        <fullName evidence="1">Uncharacterized protein</fullName>
    </submittedName>
</protein>
<name>X0SVN1_9ZZZZ</name>
<dbReference type="AlphaFoldDB" id="X0SVN1"/>
<sequence length="104" mass="11421">MNAITLSVVVGEDRRLVIDLPKEIPVGPVELVIRPTILPVDQETLHAAREAARQKLLAAGLLATDLGIPDDLESLSDEELEQLVQMSPDARPSEELINEDRGQY</sequence>